<keyword evidence="1" id="KW-0472">Membrane</keyword>
<keyword evidence="1" id="KW-1133">Transmembrane helix</keyword>
<feature type="transmembrane region" description="Helical" evidence="1">
    <location>
        <begin position="30"/>
        <end position="49"/>
    </location>
</feature>
<keyword evidence="2" id="KW-0614">Plasmid</keyword>
<dbReference type="EMBL" id="KX856068">
    <property type="protein sequence ID" value="APU90683.1"/>
    <property type="molecule type" value="Genomic_DNA"/>
</dbReference>
<reference evidence="2" key="1">
    <citation type="submission" date="2016-09" db="EMBL/GenBank/DDBJ databases">
        <title>Prevalence and molecular characterization of mcr-1-positive Salmonella strains recovered from animals, food samples and clinical specimens in China.</title>
        <authorList>
            <person name="Cui M."/>
            <person name="Zhang J."/>
            <person name="Zhang C."/>
            <person name="Gu Z."/>
            <person name="Li R."/>
            <person name="Chan E.Wai.-chi."/>
            <person name="Wu C."/>
            <person name="Yan M."/>
            <person name="Xu X."/>
            <person name="Chen S."/>
            <person name="Wu C."/>
        </authorList>
    </citation>
    <scope>NUCLEOTIDE SEQUENCE</scope>
    <source>
        <plasmid evidence="2">pHSSH23-MCR1</plasmid>
    </source>
</reference>
<protein>
    <submittedName>
        <fullName evidence="2">Uncharacterized protein</fullName>
    </submittedName>
</protein>
<evidence type="ECO:0000256" key="1">
    <source>
        <dbReference type="SAM" id="Phobius"/>
    </source>
</evidence>
<organism evidence="2">
    <name type="scientific">Salmonella enteritidis</name>
    <dbReference type="NCBI Taxonomy" id="149539"/>
    <lineage>
        <taxon>Bacteria</taxon>
        <taxon>Pseudomonadati</taxon>
        <taxon>Pseudomonadota</taxon>
        <taxon>Gammaproteobacteria</taxon>
        <taxon>Enterobacterales</taxon>
        <taxon>Enterobacteriaceae</taxon>
        <taxon>Salmonella</taxon>
    </lineage>
</organism>
<sequence length="59" mass="6651">MRNANEGVSLSEIVTKATLRKFGIRGVNKYETYTVIIITVAFFILESAAGRPKIHLLWL</sequence>
<evidence type="ECO:0000313" key="2">
    <source>
        <dbReference type="EMBL" id="APU90683.1"/>
    </source>
</evidence>
<name>A0A1P8DNH6_SALEN</name>
<accession>A0A1P8DNH6</accession>
<keyword evidence="1" id="KW-0812">Transmembrane</keyword>
<dbReference type="AlphaFoldDB" id="A0A1P8DNH6"/>
<geneLocation type="plasmid" evidence="2">
    <name>pHSSH23-MCR1</name>
</geneLocation>
<proteinExistence type="predicted"/>